<keyword evidence="1" id="KW-0472">Membrane</keyword>
<dbReference type="HOGENOM" id="CLU_1364309_0_0_3"/>
<dbReference type="AlphaFoldDB" id="K9X0T2"/>
<protein>
    <submittedName>
        <fullName evidence="2">Uncharacterized protein</fullName>
    </submittedName>
</protein>
<evidence type="ECO:0000313" key="2">
    <source>
        <dbReference type="EMBL" id="AFZ25669.1"/>
    </source>
</evidence>
<reference evidence="2 3" key="1">
    <citation type="submission" date="2012-06" db="EMBL/GenBank/DDBJ databases">
        <title>Finished chromosome of genome of Cylindrospermum stagnale PCC 7417.</title>
        <authorList>
            <consortium name="US DOE Joint Genome Institute"/>
            <person name="Gugger M."/>
            <person name="Coursin T."/>
            <person name="Rippka R."/>
            <person name="Tandeau De Marsac N."/>
            <person name="Huntemann M."/>
            <person name="Wei C.-L."/>
            <person name="Han J."/>
            <person name="Detter J.C."/>
            <person name="Han C."/>
            <person name="Tapia R."/>
            <person name="Chen A."/>
            <person name="Kyrpides N."/>
            <person name="Mavromatis K."/>
            <person name="Markowitz V."/>
            <person name="Szeto E."/>
            <person name="Ivanova N."/>
            <person name="Pagani I."/>
            <person name="Pati A."/>
            <person name="Goodwin L."/>
            <person name="Nordberg H.P."/>
            <person name="Cantor M.N."/>
            <person name="Hua S.X."/>
            <person name="Woyke T."/>
            <person name="Kerfeld C.A."/>
        </authorList>
    </citation>
    <scope>NUCLEOTIDE SEQUENCE [LARGE SCALE GENOMIC DNA]</scope>
    <source>
        <strain evidence="2 3">PCC 7417</strain>
    </source>
</reference>
<dbReference type="STRING" id="56107.Cylst_3530"/>
<dbReference type="EMBL" id="CP003642">
    <property type="protein sequence ID" value="AFZ25669.1"/>
    <property type="molecule type" value="Genomic_DNA"/>
</dbReference>
<feature type="transmembrane region" description="Helical" evidence="1">
    <location>
        <begin position="17"/>
        <end position="34"/>
    </location>
</feature>
<keyword evidence="1" id="KW-1133">Transmembrane helix</keyword>
<dbReference type="KEGG" id="csg:Cylst_3530"/>
<dbReference type="Proteomes" id="UP000010475">
    <property type="component" value="Chromosome"/>
</dbReference>
<evidence type="ECO:0000256" key="1">
    <source>
        <dbReference type="SAM" id="Phobius"/>
    </source>
</evidence>
<name>K9X0T2_9NOST</name>
<accession>K9X0T2</accession>
<sequence>MNICLETGINLSTLLDFVKTFFIIIGGVLAFASYKGQHQQRAIDNSLKSVERFEKSIQKEDLEIWEVICYRAYESGGAEPGHFVIYSKEDESSQIPLYNLFIPEGQGLCIPESKLNLDDQISNLELGSVRRITEQLNLISYEILYGNVELRIIYQELGQIMATIFQWIDEIEDKDTKSSTQSMFPYFIKVYRKRQGIIKNLPSRPYVNFC</sequence>
<keyword evidence="3" id="KW-1185">Reference proteome</keyword>
<proteinExistence type="predicted"/>
<keyword evidence="1" id="KW-0812">Transmembrane</keyword>
<gene>
    <name evidence="2" type="ORF">Cylst_3530</name>
</gene>
<organism evidence="2 3">
    <name type="scientific">Cylindrospermum stagnale PCC 7417</name>
    <dbReference type="NCBI Taxonomy" id="56107"/>
    <lineage>
        <taxon>Bacteria</taxon>
        <taxon>Bacillati</taxon>
        <taxon>Cyanobacteriota</taxon>
        <taxon>Cyanophyceae</taxon>
        <taxon>Nostocales</taxon>
        <taxon>Nostocaceae</taxon>
        <taxon>Cylindrospermum</taxon>
    </lineage>
</organism>
<evidence type="ECO:0000313" key="3">
    <source>
        <dbReference type="Proteomes" id="UP000010475"/>
    </source>
</evidence>